<evidence type="ECO:0000313" key="12">
    <source>
        <dbReference type="EMBL" id="KTC97960.1"/>
    </source>
</evidence>
<dbReference type="RefSeq" id="WP_058526180.1">
    <property type="nucleotide sequence ID" value="NZ_CAAAHY010000006.1"/>
</dbReference>
<dbReference type="OrthoDB" id="9811471at2"/>
<evidence type="ECO:0000256" key="9">
    <source>
        <dbReference type="ARBA" id="ARBA00047407"/>
    </source>
</evidence>
<comment type="function">
    <text evidence="10">Allows the formation of correctly charged Gln-tRNA(Gln) through the transamidation of misacylated Glu-tRNA(Gln) in organisms which lack glutaminyl-tRNA synthetase. The reaction takes place in the presence of glutamine and ATP through an activated gamma-phospho-Glu-tRNA(Gln).</text>
</comment>
<keyword evidence="12" id="KW-0808">Transferase</keyword>
<dbReference type="GO" id="GO:0016740">
    <property type="term" value="F:transferase activity"/>
    <property type="evidence" value="ECO:0007669"/>
    <property type="project" value="UniProtKB-KW"/>
</dbReference>
<dbReference type="SUPFAM" id="SSF75304">
    <property type="entry name" value="Amidase signature (AS) enzymes"/>
    <property type="match status" value="1"/>
</dbReference>
<dbReference type="InterPro" id="IPR023631">
    <property type="entry name" value="Amidase_dom"/>
</dbReference>
<dbReference type="InterPro" id="IPR020556">
    <property type="entry name" value="Amidase_CS"/>
</dbReference>
<evidence type="ECO:0000256" key="3">
    <source>
        <dbReference type="ARBA" id="ARBA00012739"/>
    </source>
</evidence>
<dbReference type="Gene3D" id="3.90.1300.10">
    <property type="entry name" value="Amidase signature (AS) domain"/>
    <property type="match status" value="1"/>
</dbReference>
<dbReference type="PROSITE" id="PS00571">
    <property type="entry name" value="AMIDASES"/>
    <property type="match status" value="1"/>
</dbReference>
<evidence type="ECO:0000259" key="11">
    <source>
        <dbReference type="Pfam" id="PF01425"/>
    </source>
</evidence>
<evidence type="ECO:0000256" key="1">
    <source>
        <dbReference type="ARBA" id="ARBA00008069"/>
    </source>
</evidence>
<dbReference type="InterPro" id="IPR000120">
    <property type="entry name" value="Amidase"/>
</dbReference>
<dbReference type="Proteomes" id="UP000054773">
    <property type="component" value="Unassembled WGS sequence"/>
</dbReference>
<dbReference type="NCBIfam" id="TIGR00132">
    <property type="entry name" value="gatA"/>
    <property type="match status" value="1"/>
</dbReference>
<gene>
    <name evidence="10 12" type="primary">gatA</name>
    <name evidence="12" type="ORF">Lery_1014</name>
</gene>
<keyword evidence="13" id="KW-1185">Reference proteome</keyword>
<comment type="catalytic activity">
    <reaction evidence="9 10">
        <text>L-glutamyl-tRNA(Gln) + L-glutamine + ATP + H2O = L-glutaminyl-tRNA(Gln) + L-glutamate + ADP + phosphate + H(+)</text>
        <dbReference type="Rhea" id="RHEA:17521"/>
        <dbReference type="Rhea" id="RHEA-COMP:9681"/>
        <dbReference type="Rhea" id="RHEA-COMP:9684"/>
        <dbReference type="ChEBI" id="CHEBI:15377"/>
        <dbReference type="ChEBI" id="CHEBI:15378"/>
        <dbReference type="ChEBI" id="CHEBI:29985"/>
        <dbReference type="ChEBI" id="CHEBI:30616"/>
        <dbReference type="ChEBI" id="CHEBI:43474"/>
        <dbReference type="ChEBI" id="CHEBI:58359"/>
        <dbReference type="ChEBI" id="CHEBI:78520"/>
        <dbReference type="ChEBI" id="CHEBI:78521"/>
        <dbReference type="ChEBI" id="CHEBI:456216"/>
        <dbReference type="EC" id="6.3.5.7"/>
    </reaction>
</comment>
<keyword evidence="6 10" id="KW-0547">Nucleotide-binding</keyword>
<dbReference type="GO" id="GO:0005524">
    <property type="term" value="F:ATP binding"/>
    <property type="evidence" value="ECO:0007669"/>
    <property type="project" value="UniProtKB-KW"/>
</dbReference>
<evidence type="ECO:0000256" key="10">
    <source>
        <dbReference type="HAMAP-Rule" id="MF_00120"/>
    </source>
</evidence>
<evidence type="ECO:0000256" key="7">
    <source>
        <dbReference type="ARBA" id="ARBA00022840"/>
    </source>
</evidence>
<evidence type="ECO:0000256" key="4">
    <source>
        <dbReference type="ARBA" id="ARBA00014428"/>
    </source>
</evidence>
<dbReference type="GO" id="GO:0050567">
    <property type="term" value="F:glutaminyl-tRNA synthase (glutamine-hydrolyzing) activity"/>
    <property type="evidence" value="ECO:0007669"/>
    <property type="project" value="UniProtKB-UniRule"/>
</dbReference>
<evidence type="ECO:0000256" key="2">
    <source>
        <dbReference type="ARBA" id="ARBA00011123"/>
    </source>
</evidence>
<dbReference type="STRING" id="448.Lery_1014"/>
<dbReference type="InterPro" id="IPR036928">
    <property type="entry name" value="AS_sf"/>
</dbReference>
<name>A0A0W0TQX9_LEGER</name>
<feature type="active site" description="Charge relay system" evidence="10">
    <location>
        <position position="148"/>
    </location>
</feature>
<comment type="caution">
    <text evidence="12">The sequence shown here is derived from an EMBL/GenBank/DDBJ whole genome shotgun (WGS) entry which is preliminary data.</text>
</comment>
<evidence type="ECO:0000256" key="8">
    <source>
        <dbReference type="ARBA" id="ARBA00022917"/>
    </source>
</evidence>
<keyword evidence="8 10" id="KW-0648">Protein biosynthesis</keyword>
<dbReference type="EC" id="6.3.5.7" evidence="3 10"/>
<accession>A0A0W0TQX9</accession>
<reference evidence="12 13" key="1">
    <citation type="submission" date="2015-11" db="EMBL/GenBank/DDBJ databases">
        <title>Genomic analysis of 38 Legionella species identifies large and diverse effector repertoires.</title>
        <authorList>
            <person name="Burstein D."/>
            <person name="Amaro F."/>
            <person name="Zusman T."/>
            <person name="Lifshitz Z."/>
            <person name="Cohen O."/>
            <person name="Gilbert J.A."/>
            <person name="Pupko T."/>
            <person name="Shuman H.A."/>
            <person name="Segal G."/>
        </authorList>
    </citation>
    <scope>NUCLEOTIDE SEQUENCE [LARGE SCALE GENOMIC DNA]</scope>
    <source>
        <strain evidence="12 13">SE-32A-C8</strain>
    </source>
</reference>
<dbReference type="HAMAP" id="MF_00120">
    <property type="entry name" value="GatA"/>
    <property type="match status" value="1"/>
</dbReference>
<feature type="domain" description="Amidase" evidence="11">
    <location>
        <begin position="20"/>
        <end position="460"/>
    </location>
</feature>
<evidence type="ECO:0000256" key="5">
    <source>
        <dbReference type="ARBA" id="ARBA00022598"/>
    </source>
</evidence>
<feature type="active site" description="Acyl-ester intermediate" evidence="10">
    <location>
        <position position="172"/>
    </location>
</feature>
<dbReference type="EMBL" id="LNYA01000023">
    <property type="protein sequence ID" value="KTC97960.1"/>
    <property type="molecule type" value="Genomic_DNA"/>
</dbReference>
<evidence type="ECO:0000256" key="6">
    <source>
        <dbReference type="ARBA" id="ARBA00022741"/>
    </source>
</evidence>
<comment type="subunit">
    <text evidence="2 10">Heterotrimer of A, B and C subunits.</text>
</comment>
<dbReference type="PANTHER" id="PTHR11895">
    <property type="entry name" value="TRANSAMIDASE"/>
    <property type="match status" value="1"/>
</dbReference>
<dbReference type="PATRIC" id="fig|448.7.peg.1063"/>
<dbReference type="AlphaFoldDB" id="A0A0W0TQX9"/>
<sequence length="481" mass="52176">MHSLRETVLALQQRQLSSVELVRHYLKAIEDNTALNAFITVDEEYALKQAALADEALKARQFGLLTGIPIAHKDIFCTRHLRTTCGSKMLENYRSPYNATVVSRLQQQGTVLIGKTNMDEFAMGSANENSYFGAVKNPWDLNRVPGGSSGGSAAAVAAGLVPLATGSDTGGSIRQPAAFCSISGLKPTYGLVSRYGMVAYASSLDQGGPMAQSADDLALMLQAMAGFDEKDSTSVQQMLPDYSANLDRPIKGLRIGLPRCFFNENVDLSIRETILAAVKTLCSHGAEVIELDLRHQPLWVPCYYVIACAEASSNLSRYDGIRFGYRSPKNSSLKELITSSRTEGFGAEVKRRILTGTYVLSSGYFDDYYLQALKIRRLIKDELLSALDTVDVIIGPTTPTTAFKLGEKVSDPVQNYLADVFTVAVNLAGLPAISIPAGFSQGLPVGMQIIGKHFAEAALLNVAHQFQQMTNWHLASADLRG</sequence>
<dbReference type="Pfam" id="PF01425">
    <property type="entry name" value="Amidase"/>
    <property type="match status" value="1"/>
</dbReference>
<evidence type="ECO:0000313" key="13">
    <source>
        <dbReference type="Proteomes" id="UP000054773"/>
    </source>
</evidence>
<comment type="similarity">
    <text evidence="1 10">Belongs to the amidase family. GatA subfamily.</text>
</comment>
<keyword evidence="5 10" id="KW-0436">Ligase</keyword>
<dbReference type="GO" id="GO:0006412">
    <property type="term" value="P:translation"/>
    <property type="evidence" value="ECO:0007669"/>
    <property type="project" value="UniProtKB-UniRule"/>
</dbReference>
<feature type="active site" description="Charge relay system" evidence="10">
    <location>
        <position position="73"/>
    </location>
</feature>
<organism evidence="12 13">
    <name type="scientific">Legionella erythra</name>
    <dbReference type="NCBI Taxonomy" id="448"/>
    <lineage>
        <taxon>Bacteria</taxon>
        <taxon>Pseudomonadati</taxon>
        <taxon>Pseudomonadota</taxon>
        <taxon>Gammaproteobacteria</taxon>
        <taxon>Legionellales</taxon>
        <taxon>Legionellaceae</taxon>
        <taxon>Legionella</taxon>
    </lineage>
</organism>
<protein>
    <recommendedName>
        <fullName evidence="4 10">Glutamyl-tRNA(Gln) amidotransferase subunit A</fullName>
        <shortName evidence="10">Glu-ADT subunit A</shortName>
        <ecNumber evidence="3 10">6.3.5.7</ecNumber>
    </recommendedName>
</protein>
<keyword evidence="7 10" id="KW-0067">ATP-binding</keyword>
<dbReference type="InterPro" id="IPR004412">
    <property type="entry name" value="GatA"/>
</dbReference>
<dbReference type="GO" id="GO:0030956">
    <property type="term" value="C:glutamyl-tRNA(Gln) amidotransferase complex"/>
    <property type="evidence" value="ECO:0007669"/>
    <property type="project" value="InterPro"/>
</dbReference>
<proteinExistence type="inferred from homology"/>
<dbReference type="PANTHER" id="PTHR11895:SF151">
    <property type="entry name" value="GLUTAMYL-TRNA(GLN) AMIDOTRANSFERASE SUBUNIT A"/>
    <property type="match status" value="1"/>
</dbReference>